<comment type="subcellular location">
    <subcellularLocation>
        <location evidence="1">Membrane</location>
        <topology evidence="1">Multi-pass membrane protein</topology>
    </subcellularLocation>
</comment>
<feature type="domain" description="V-ATPase proteolipid subunit C-like" evidence="6">
    <location>
        <begin position="10"/>
        <end position="68"/>
    </location>
</feature>
<dbReference type="CDD" id="cd18180">
    <property type="entry name" value="ATP-synt_Vo_Ao_c_NTPK_rpt2"/>
    <property type="match status" value="1"/>
</dbReference>
<feature type="domain" description="V-ATPase proteolipid subunit C-like" evidence="6">
    <location>
        <begin position="93"/>
        <end position="151"/>
    </location>
</feature>
<dbReference type="Gene3D" id="1.20.120.610">
    <property type="entry name" value="lithium bound rotor ring of v- atpase"/>
    <property type="match status" value="1"/>
</dbReference>
<dbReference type="EMBL" id="CP003198">
    <property type="protein sequence ID" value="AFM21534.1"/>
    <property type="molecule type" value="Genomic_DNA"/>
</dbReference>
<feature type="transmembrane region" description="Helical" evidence="5">
    <location>
        <begin position="131"/>
        <end position="152"/>
    </location>
</feature>
<keyword evidence="4 5" id="KW-0472">Membrane</keyword>
<dbReference type="CDD" id="cd18179">
    <property type="entry name" value="ATP-synt_Vo_Ao_c_NTPK_rpt1"/>
    <property type="match status" value="1"/>
</dbReference>
<dbReference type="PATRIC" id="fig|891968.3.peg.883"/>
<dbReference type="STRING" id="891968.Anamo_0898"/>
<proteinExistence type="predicted"/>
<evidence type="ECO:0000256" key="4">
    <source>
        <dbReference type="ARBA" id="ARBA00023136"/>
    </source>
</evidence>
<feature type="transmembrane region" description="Helical" evidence="5">
    <location>
        <begin position="83"/>
        <end position="104"/>
    </location>
</feature>
<feature type="transmembrane region" description="Helical" evidence="5">
    <location>
        <begin position="48"/>
        <end position="71"/>
    </location>
</feature>
<dbReference type="GO" id="GO:0015078">
    <property type="term" value="F:proton transmembrane transporter activity"/>
    <property type="evidence" value="ECO:0007669"/>
    <property type="project" value="InterPro"/>
</dbReference>
<dbReference type="GO" id="GO:0033177">
    <property type="term" value="C:proton-transporting two-sector ATPase complex, proton-transporting domain"/>
    <property type="evidence" value="ECO:0007669"/>
    <property type="project" value="InterPro"/>
</dbReference>
<dbReference type="Pfam" id="PF00137">
    <property type="entry name" value="ATP-synt_C"/>
    <property type="match status" value="2"/>
</dbReference>
<evidence type="ECO:0000256" key="3">
    <source>
        <dbReference type="ARBA" id="ARBA00022989"/>
    </source>
</evidence>
<evidence type="ECO:0000313" key="8">
    <source>
        <dbReference type="Proteomes" id="UP000006061"/>
    </source>
</evidence>
<reference evidence="8" key="1">
    <citation type="journal article" date="2013" name="Stand. Genomic Sci.">
        <title>Complete genome sequence of the moderate thermophile Anaerobaculum mobile type strain (NGA(T)).</title>
        <authorList>
            <person name="Mavromatis K."/>
            <person name="Stackebrandt E."/>
            <person name="Held B."/>
            <person name="Lapidus A."/>
            <person name="Nolan M."/>
            <person name="Lucas S."/>
            <person name="Hammon N."/>
            <person name="Deshpande S."/>
            <person name="Cheng J.F."/>
            <person name="Tapia R."/>
            <person name="Goodwin L.A."/>
            <person name="Pitluck S."/>
            <person name="Liolios K."/>
            <person name="Pagani I."/>
            <person name="Ivanova N."/>
            <person name="Mikhailova N."/>
            <person name="Huntemann M."/>
            <person name="Pati A."/>
            <person name="Chen A."/>
            <person name="Palaniappan K."/>
            <person name="Land M."/>
            <person name="Rohde M."/>
            <person name="Spring S."/>
            <person name="Goker M."/>
            <person name="Woyke T."/>
            <person name="Detter J.C."/>
            <person name="Bristow J."/>
            <person name="Eisen J.A."/>
            <person name="Markowitz V."/>
            <person name="Hugenholtz P."/>
            <person name="Klenk H.P."/>
            <person name="Kyrpides N.C."/>
        </authorList>
    </citation>
    <scope>NUCLEOTIDE SEQUENCE</scope>
    <source>
        <strain evidence="8">ATCC BAA-54 / DSM 13181 / NGA</strain>
    </source>
</reference>
<sequence length="157" mass="15776" precursor="true">MEWGLVLSILGAAIASGLAGCGSALGVGVAGESGAGVMTEDPGKFGLVLLLQAIPGTQGIYGLLTGFYTIMKVGLLGGSPVPITLEQGVAILFACIPVGIVGYISGYSQGKTSAASIQLIAKRPEETGKAVILPAMVETYAVLALLMSIILLNGIKL</sequence>
<organism evidence="7 8">
    <name type="scientific">Acetomicrobium mobile (strain ATCC BAA-54 / DSM 13181 / JCM 12221 / NGA)</name>
    <name type="common">Anaerobaculum mobile</name>
    <dbReference type="NCBI Taxonomy" id="891968"/>
    <lineage>
        <taxon>Bacteria</taxon>
        <taxon>Thermotogati</taxon>
        <taxon>Synergistota</taxon>
        <taxon>Synergistia</taxon>
        <taxon>Synergistales</taxon>
        <taxon>Acetomicrobiaceae</taxon>
        <taxon>Acetomicrobium</taxon>
    </lineage>
</organism>
<evidence type="ECO:0000313" key="7">
    <source>
        <dbReference type="EMBL" id="AFM21534.1"/>
    </source>
</evidence>
<dbReference type="FunFam" id="1.20.120.610:FF:000005">
    <property type="entry name" value="V-type sodium ATPase subunit K"/>
    <property type="match status" value="1"/>
</dbReference>
<accession>I4BW77</accession>
<evidence type="ECO:0000259" key="6">
    <source>
        <dbReference type="Pfam" id="PF00137"/>
    </source>
</evidence>
<dbReference type="KEGG" id="amo:Anamo_0898"/>
<evidence type="ECO:0000256" key="2">
    <source>
        <dbReference type="ARBA" id="ARBA00022692"/>
    </source>
</evidence>
<keyword evidence="3 5" id="KW-1133">Transmembrane helix</keyword>
<dbReference type="Proteomes" id="UP000006061">
    <property type="component" value="Chromosome"/>
</dbReference>
<evidence type="ECO:0000256" key="1">
    <source>
        <dbReference type="ARBA" id="ARBA00004141"/>
    </source>
</evidence>
<dbReference type="NCBIfam" id="NF005124">
    <property type="entry name" value="PRK06558.1"/>
    <property type="match status" value="1"/>
</dbReference>
<dbReference type="AlphaFoldDB" id="I4BW77"/>
<keyword evidence="2 5" id="KW-0812">Transmembrane</keyword>
<dbReference type="InterPro" id="IPR002379">
    <property type="entry name" value="ATPase_proteolipid_c-like_dom"/>
</dbReference>
<dbReference type="HOGENOM" id="CLU_126047_0_0_0"/>
<dbReference type="eggNOG" id="COG0636">
    <property type="taxonomic scope" value="Bacteria"/>
</dbReference>
<keyword evidence="8" id="KW-1185">Reference proteome</keyword>
<dbReference type="InterPro" id="IPR035921">
    <property type="entry name" value="F/V-ATP_Csub_sf"/>
</dbReference>
<gene>
    <name evidence="7" type="ordered locus">Anamo_0898</name>
</gene>
<evidence type="ECO:0000256" key="5">
    <source>
        <dbReference type="SAM" id="Phobius"/>
    </source>
</evidence>
<protein>
    <submittedName>
        <fullName evidence="7">ATP synthase subunit C</fullName>
    </submittedName>
</protein>
<name>I4BW77_ACEMN</name>
<dbReference type="SUPFAM" id="SSF81333">
    <property type="entry name" value="F1F0 ATP synthase subunit C"/>
    <property type="match status" value="2"/>
</dbReference>